<reference evidence="4" key="1">
    <citation type="submission" date="2015-06" db="EMBL/GenBank/DDBJ databases">
        <title>New insights into the roles of widespread benthic archaea in carbon and nitrogen cycling.</title>
        <authorList>
            <person name="Lazar C.S."/>
            <person name="Baker B.J."/>
            <person name="Seitz K.W."/>
            <person name="Hyde A.S."/>
            <person name="Dick G.J."/>
            <person name="Hinrichs K.-U."/>
            <person name="Teske A.P."/>
        </authorList>
    </citation>
    <scope>NUCLEOTIDE SEQUENCE [LARGE SCALE GENOMIC DNA]</scope>
</reference>
<sequence length="217" mass="25081">MPTLKGILKDVEKELMQKDSVRETAQQNMRKATSLSKQSILLMHQKKYKKARKTIENAKEIISKLQDSEKENPDIIHSGMFSAALQEYAEANIFAALIQEARFITPEEIIVPSVDYVLGLADVIGEYRRLVLDTLREGNVEKGETCLQTMDEIYIELMAMDEAYMLVPGLRRKCDVARRIIETTRGDITQEVRRKSLENYLKQFEKTQRKTRQPRKG</sequence>
<dbReference type="InterPro" id="IPR036081">
    <property type="entry name" value="Translin_sf"/>
</dbReference>
<keyword evidence="2" id="KW-0175">Coiled coil</keyword>
<dbReference type="GO" id="GO:0046872">
    <property type="term" value="F:metal ion binding"/>
    <property type="evidence" value="ECO:0007669"/>
    <property type="project" value="UniProtKB-KW"/>
</dbReference>
<evidence type="ECO:0000313" key="4">
    <source>
        <dbReference type="Proteomes" id="UP000054016"/>
    </source>
</evidence>
<dbReference type="AlphaFoldDB" id="A0A0M0BVB6"/>
<dbReference type="InterPro" id="IPR002848">
    <property type="entry name" value="Translin_fam"/>
</dbReference>
<dbReference type="GO" id="GO:0043565">
    <property type="term" value="F:sequence-specific DNA binding"/>
    <property type="evidence" value="ECO:0007669"/>
    <property type="project" value="InterPro"/>
</dbReference>
<comment type="caution">
    <text evidence="3">The sequence shown here is derived from an EMBL/GenBank/DDBJ whole genome shotgun (WGS) entry which is preliminary data.</text>
</comment>
<evidence type="ECO:0000256" key="2">
    <source>
        <dbReference type="SAM" id="Coils"/>
    </source>
</evidence>
<organism evidence="3 4">
    <name type="scientific">miscellaneous Crenarchaeota group-1 archaeon SG8-32-3</name>
    <dbReference type="NCBI Taxonomy" id="1685125"/>
    <lineage>
        <taxon>Archaea</taxon>
        <taxon>Candidatus Bathyarchaeota</taxon>
        <taxon>MCG-1</taxon>
    </lineage>
</organism>
<dbReference type="SUPFAM" id="SSF74784">
    <property type="entry name" value="Translin"/>
    <property type="match status" value="1"/>
</dbReference>
<dbReference type="EMBL" id="LFWV01000003">
    <property type="protein sequence ID" value="KON32394.1"/>
    <property type="molecule type" value="Genomic_DNA"/>
</dbReference>
<name>A0A0M0BVB6_9ARCH</name>
<protein>
    <recommendedName>
        <fullName evidence="5">Haloacid dehalogenase</fullName>
    </recommendedName>
</protein>
<dbReference type="Gene3D" id="1.20.58.2140">
    <property type="match status" value="1"/>
</dbReference>
<evidence type="ECO:0000313" key="3">
    <source>
        <dbReference type="EMBL" id="KON32394.1"/>
    </source>
</evidence>
<dbReference type="Proteomes" id="UP000054016">
    <property type="component" value="Unassembled WGS sequence"/>
</dbReference>
<dbReference type="CDD" id="cd14820">
    <property type="entry name" value="TRAX"/>
    <property type="match status" value="1"/>
</dbReference>
<gene>
    <name evidence="3" type="ORF">AC478_00440</name>
</gene>
<proteinExistence type="predicted"/>
<dbReference type="Pfam" id="PF01997">
    <property type="entry name" value="Translin"/>
    <property type="match status" value="1"/>
</dbReference>
<dbReference type="PANTHER" id="PTHR10741">
    <property type="entry name" value="TRANSLIN AND TRANSLIN ASSOCIATED PROTEIN X"/>
    <property type="match status" value="1"/>
</dbReference>
<accession>A0A0M0BVB6</accession>
<evidence type="ECO:0008006" key="5">
    <source>
        <dbReference type="Google" id="ProtNLM"/>
    </source>
</evidence>
<evidence type="ECO:0000256" key="1">
    <source>
        <dbReference type="PIRSR" id="PIRSR602848-1"/>
    </source>
</evidence>
<keyword evidence="1" id="KW-0479">Metal-binding</keyword>
<feature type="binding site" evidence="1">
    <location>
        <position position="126"/>
    </location>
    <ligand>
        <name>Mg(2+)</name>
        <dbReference type="ChEBI" id="CHEBI:18420"/>
    </ligand>
</feature>
<keyword evidence="1" id="KW-0460">Magnesium</keyword>
<feature type="coiled-coil region" evidence="2">
    <location>
        <begin position="8"/>
        <end position="71"/>
    </location>
</feature>